<dbReference type="KEGG" id="sgra:EX895_001794"/>
<feature type="compositionally biased region" description="Polar residues" evidence="1">
    <location>
        <begin position="93"/>
        <end position="108"/>
    </location>
</feature>
<dbReference type="PANTHER" id="PTHR15827:SF2">
    <property type="entry name" value="CYCLIN-DEPENDENT KINASE 2-INTERACTING PROTEIN"/>
    <property type="match status" value="1"/>
</dbReference>
<dbReference type="Proteomes" id="UP000306050">
    <property type="component" value="Chromosome SGRAM_12"/>
</dbReference>
<dbReference type="EMBL" id="SRRM01000005">
    <property type="protein sequence ID" value="TKY89263.1"/>
    <property type="molecule type" value="Genomic_DNA"/>
</dbReference>
<evidence type="ECO:0000313" key="2">
    <source>
        <dbReference type="EMBL" id="TKY89263.1"/>
    </source>
</evidence>
<feature type="region of interest" description="Disordered" evidence="1">
    <location>
        <begin position="171"/>
        <end position="190"/>
    </location>
</feature>
<proteinExistence type="predicted"/>
<reference evidence="2 3" key="1">
    <citation type="submission" date="2019-05" db="EMBL/GenBank/DDBJ databases">
        <title>Sporisorium graminicola CBS 10092 draft sequencing and annotation.</title>
        <authorList>
            <person name="Solano-Gonzalez S."/>
            <person name="Caddick M.X."/>
            <person name="Darby A."/>
        </authorList>
    </citation>
    <scope>NUCLEOTIDE SEQUENCE [LARGE SCALE GENOMIC DNA]</scope>
    <source>
        <strain evidence="2 3">CBS 10092</strain>
    </source>
</reference>
<name>A0A4U7KX68_9BASI</name>
<dbReference type="RefSeq" id="XP_029741248.1">
    <property type="nucleotide sequence ID" value="XM_029882393.1"/>
</dbReference>
<feature type="compositionally biased region" description="Low complexity" evidence="1">
    <location>
        <begin position="73"/>
        <end position="91"/>
    </location>
</feature>
<dbReference type="AlphaFoldDB" id="A0A4U7KX68"/>
<keyword evidence="3" id="KW-1185">Reference proteome</keyword>
<feature type="compositionally biased region" description="Polar residues" evidence="1">
    <location>
        <begin position="174"/>
        <end position="189"/>
    </location>
</feature>
<evidence type="ECO:0000313" key="3">
    <source>
        <dbReference type="Proteomes" id="UP000306050"/>
    </source>
</evidence>
<comment type="caution">
    <text evidence="2">The sequence shown here is derived from an EMBL/GenBank/DDBJ whole genome shotgun (WGS) entry which is preliminary data.</text>
</comment>
<gene>
    <name evidence="2" type="ORF">EX895_001794</name>
</gene>
<sequence length="377" mass="41210">MPSPPPNHRPSAAALSPFGRNSQNAALLAKANKSGIPPPSSPSSSSNKQAPATPKSSKSSGLGNGSNTGGDGNRSISLSSRPSPLPSNRSPFASPTNPGSFAGRTSSRYDSTGLLSREFETTHHRQCRMLLMTFIAAANTWEEIATFDGLKWAKEAVEGWEDLYAAKKLGQRDASATRQAKGPTASSTLRAEDKKQALALDPKQAHDPILGPGGLRESRMADAVRRIEAAHIGLRTVSGKLDKALQKLTTSSDSLHSLLEEVSQRQGFKSAFKTPMWATWPLYRFADRATEIEKQYRMATMHFEVLIPILLESGEPPASRTTRNDDFDDDQATDMRSNERRAAYQEWSSLSYVEKRGPQSLPGLEMLCQVEVARWRE</sequence>
<feature type="region of interest" description="Disordered" evidence="1">
    <location>
        <begin position="1"/>
        <end position="108"/>
    </location>
</feature>
<dbReference type="PANTHER" id="PTHR15827">
    <property type="entry name" value="CYCLIN-DEPENDENT KINASE 2-INTERACTING PROTEIN"/>
    <property type="match status" value="1"/>
</dbReference>
<dbReference type="OrthoDB" id="17066at2759"/>
<protein>
    <submittedName>
        <fullName evidence="2">Uncharacterized protein</fullName>
    </submittedName>
</protein>
<evidence type="ECO:0000256" key="1">
    <source>
        <dbReference type="SAM" id="MobiDB-lite"/>
    </source>
</evidence>
<accession>A0A4U7KX68</accession>
<feature type="compositionally biased region" description="Gly residues" evidence="1">
    <location>
        <begin position="62"/>
        <end position="72"/>
    </location>
</feature>
<dbReference type="GeneID" id="40724689"/>
<organism evidence="2 3">
    <name type="scientific">Sporisorium graminicola</name>
    <dbReference type="NCBI Taxonomy" id="280036"/>
    <lineage>
        <taxon>Eukaryota</taxon>
        <taxon>Fungi</taxon>
        <taxon>Dikarya</taxon>
        <taxon>Basidiomycota</taxon>
        <taxon>Ustilaginomycotina</taxon>
        <taxon>Ustilaginomycetes</taxon>
        <taxon>Ustilaginales</taxon>
        <taxon>Ustilaginaceae</taxon>
        <taxon>Sporisorium</taxon>
    </lineage>
</organism>